<dbReference type="SUPFAM" id="SSF51445">
    <property type="entry name" value="(Trans)glycosidases"/>
    <property type="match status" value="1"/>
</dbReference>
<evidence type="ECO:0000256" key="5">
    <source>
        <dbReference type="ARBA" id="ARBA00023277"/>
    </source>
</evidence>
<dbReference type="Pfam" id="PF00128">
    <property type="entry name" value="Alpha-amylase"/>
    <property type="match status" value="1"/>
</dbReference>
<dbReference type="Gene3D" id="2.40.30.140">
    <property type="match status" value="1"/>
</dbReference>
<dbReference type="Gene3D" id="3.20.20.80">
    <property type="entry name" value="Glycosidases"/>
    <property type="match status" value="1"/>
</dbReference>
<dbReference type="Gene3D" id="2.60.40.1180">
    <property type="entry name" value="Golgi alpha-mannosidase II"/>
    <property type="match status" value="1"/>
</dbReference>
<comment type="cofactor">
    <cofactor evidence="1">
        <name>Ca(2+)</name>
        <dbReference type="ChEBI" id="CHEBI:29108"/>
    </cofactor>
</comment>
<dbReference type="GO" id="GO:0005509">
    <property type="term" value="F:calcium ion binding"/>
    <property type="evidence" value="ECO:0007669"/>
    <property type="project" value="InterPro"/>
</dbReference>
<evidence type="ECO:0000256" key="4">
    <source>
        <dbReference type="ARBA" id="ARBA00022801"/>
    </source>
</evidence>
<dbReference type="SMART" id="SM00642">
    <property type="entry name" value="Aamy"/>
    <property type="match status" value="1"/>
</dbReference>
<dbReference type="PIRSF" id="PIRSF001021">
    <property type="entry name" value="Alph-amls_thrmst"/>
    <property type="match status" value="1"/>
</dbReference>
<dbReference type="NCBIfam" id="NF006969">
    <property type="entry name" value="PRK09441.1-2"/>
    <property type="match status" value="1"/>
</dbReference>
<evidence type="ECO:0000256" key="2">
    <source>
        <dbReference type="ARBA" id="ARBA00008061"/>
    </source>
</evidence>
<dbReference type="AlphaFoldDB" id="A0A854QB19"/>
<evidence type="ECO:0000313" key="9">
    <source>
        <dbReference type="Proteomes" id="UP000199727"/>
    </source>
</evidence>
<protein>
    <submittedName>
        <fullName evidence="8">Alpha-amylase</fullName>
    </submittedName>
</protein>
<dbReference type="GO" id="GO:0004553">
    <property type="term" value="F:hydrolase activity, hydrolyzing O-glycosyl compounds"/>
    <property type="evidence" value="ECO:0007669"/>
    <property type="project" value="InterPro"/>
</dbReference>
<dbReference type="GO" id="GO:0005975">
    <property type="term" value="P:carbohydrate metabolic process"/>
    <property type="evidence" value="ECO:0007669"/>
    <property type="project" value="InterPro"/>
</dbReference>
<dbReference type="Proteomes" id="UP000199727">
    <property type="component" value="Unassembled WGS sequence"/>
</dbReference>
<dbReference type="InterPro" id="IPR013780">
    <property type="entry name" value="Glyco_hydro_b"/>
</dbReference>
<reference evidence="8 9" key="1">
    <citation type="submission" date="2017-06" db="EMBL/GenBank/DDBJ databases">
        <title>Global population genomics of the pathogenic fungus Cryptococcus neoformans var. grubii.</title>
        <authorList>
            <person name="Cuomo C."/>
            <person name="Litvintseva A."/>
            <person name="Chen Y."/>
            <person name="Young S."/>
            <person name="Zeng Q."/>
            <person name="Chapman S."/>
            <person name="Gujja S."/>
            <person name="Saif S."/>
            <person name="Birren B."/>
        </authorList>
    </citation>
    <scope>NUCLEOTIDE SEQUENCE [LARGE SCALE GENOMIC DNA]</scope>
    <source>
        <strain evidence="8 9">Tu259-1</strain>
    </source>
</reference>
<evidence type="ECO:0000256" key="6">
    <source>
        <dbReference type="ARBA" id="ARBA00023295"/>
    </source>
</evidence>
<keyword evidence="5" id="KW-0119">Carbohydrate metabolism</keyword>
<dbReference type="InterPro" id="IPR017853">
    <property type="entry name" value="GH"/>
</dbReference>
<keyword evidence="6" id="KW-0326">Glycosidase</keyword>
<evidence type="ECO:0000259" key="7">
    <source>
        <dbReference type="SMART" id="SM00642"/>
    </source>
</evidence>
<evidence type="ECO:0000313" key="8">
    <source>
        <dbReference type="EMBL" id="OXG17709.1"/>
    </source>
</evidence>
<dbReference type="EMBL" id="AMKT01000059">
    <property type="protein sequence ID" value="OXG17709.1"/>
    <property type="molecule type" value="Genomic_DNA"/>
</dbReference>
<sequence length="561" mass="64010">MLCCFCHRSLSVFNCLFVLRSPTRASLGKIEIPLLLFHQFLLFRIQLGRHTSLELIKMAHHANEDHRGKPGNFTMMQYFEWHAEGGGVHWKKYESESERLANMGITACWIPPPTKGSSPEGTGYDIYDIWDLGEFDQKGSVGTKWGTKEDLLKAIKAASEKGIITYIDAVLNHKAGADDKEEFMATMVDENNRNKEVGEMHNIEGWTKFTFPGRGDKYSDMKWNFNHFTGVDYDAKTETTAIFKIQGDGKHWATDVDKENGSFDYLMFADIDHSHPEVEAELNKWGKWVLRETGAYGFRFDAVKHISQSFIAQFVKQVREGENSKAKAFCVGEFWHDSVEALEAYLDGLGTQFSCFDSCLQDNFHQAGEARENYDLRKIFDDSLVQRRPLDAVTLVDNHDTQIGQSLERWVSSAFKPLAYALILLRVDGYPCVFYGDLYGCGGENPQEPMNQLEDIVRCRKHFAYGELRDYWDHPNCLAWVRVGDEEHDGCVVVICNGKEDGSKRCEVGVEHKGEKWTDALGWHQGEVTIGDDGWAEFYSPPESIAIWTKVDARGRDEFQK</sequence>
<name>A0A854QB19_CRYNE</name>
<dbReference type="PANTHER" id="PTHR43447">
    <property type="entry name" value="ALPHA-AMYLASE"/>
    <property type="match status" value="1"/>
</dbReference>
<feature type="domain" description="Glycosyl hydrolase family 13 catalytic" evidence="7">
    <location>
        <begin position="73"/>
        <end position="469"/>
    </location>
</feature>
<keyword evidence="4" id="KW-0378">Hydrolase</keyword>
<dbReference type="SUPFAM" id="SSF51011">
    <property type="entry name" value="Glycosyl hydrolase domain"/>
    <property type="match status" value="1"/>
</dbReference>
<evidence type="ECO:0000256" key="3">
    <source>
        <dbReference type="ARBA" id="ARBA00022723"/>
    </source>
</evidence>
<dbReference type="OrthoDB" id="550577at2759"/>
<comment type="similarity">
    <text evidence="2">Belongs to the glycosyl hydrolase 13 family.</text>
</comment>
<accession>A0A854QB19</accession>
<dbReference type="InterPro" id="IPR013776">
    <property type="entry name" value="A-amylase_thermo"/>
</dbReference>
<evidence type="ECO:0000256" key="1">
    <source>
        <dbReference type="ARBA" id="ARBA00001913"/>
    </source>
</evidence>
<organism evidence="8 9">
    <name type="scientific">Cryptococcus neoformans Tu259-1</name>
    <dbReference type="NCBI Taxonomy" id="1230072"/>
    <lineage>
        <taxon>Eukaryota</taxon>
        <taxon>Fungi</taxon>
        <taxon>Dikarya</taxon>
        <taxon>Basidiomycota</taxon>
        <taxon>Agaricomycotina</taxon>
        <taxon>Tremellomycetes</taxon>
        <taxon>Tremellales</taxon>
        <taxon>Cryptococcaceae</taxon>
        <taxon>Cryptococcus</taxon>
        <taxon>Cryptococcus neoformans species complex</taxon>
    </lineage>
</organism>
<proteinExistence type="inferred from homology"/>
<keyword evidence="3" id="KW-0479">Metal-binding</keyword>
<dbReference type="InterPro" id="IPR006047">
    <property type="entry name" value="GH13_cat_dom"/>
</dbReference>
<gene>
    <name evidence="8" type="ORF">C361_04700</name>
</gene>
<dbReference type="CDD" id="cd11318">
    <property type="entry name" value="AmyAc_bac_fung_AmyA"/>
    <property type="match status" value="1"/>
</dbReference>
<comment type="caution">
    <text evidence="8">The sequence shown here is derived from an EMBL/GenBank/DDBJ whole genome shotgun (WGS) entry which is preliminary data.</text>
</comment>
<dbReference type="NCBIfam" id="NF006968">
    <property type="entry name" value="PRK09441.1-1"/>
    <property type="match status" value="1"/>
</dbReference>